<organism evidence="2 3">
    <name type="scientific">Aromatoleum toluolicum</name>
    <dbReference type="NCBI Taxonomy" id="90060"/>
    <lineage>
        <taxon>Bacteria</taxon>
        <taxon>Pseudomonadati</taxon>
        <taxon>Pseudomonadota</taxon>
        <taxon>Betaproteobacteria</taxon>
        <taxon>Rhodocyclales</taxon>
        <taxon>Rhodocyclaceae</taxon>
        <taxon>Aromatoleum</taxon>
    </lineage>
</organism>
<name>A0ABX1NGL1_9RHOO</name>
<dbReference type="InterPro" id="IPR013216">
    <property type="entry name" value="Methyltransf_11"/>
</dbReference>
<dbReference type="GO" id="GO:0032259">
    <property type="term" value="P:methylation"/>
    <property type="evidence" value="ECO:0007669"/>
    <property type="project" value="UniProtKB-KW"/>
</dbReference>
<proteinExistence type="predicted"/>
<dbReference type="Gene3D" id="3.40.50.150">
    <property type="entry name" value="Vaccinia Virus protein VP39"/>
    <property type="match status" value="1"/>
</dbReference>
<keyword evidence="3" id="KW-1185">Reference proteome</keyword>
<dbReference type="SUPFAM" id="SSF53335">
    <property type="entry name" value="S-adenosyl-L-methionine-dependent methyltransferases"/>
    <property type="match status" value="1"/>
</dbReference>
<dbReference type="InterPro" id="IPR029063">
    <property type="entry name" value="SAM-dependent_MTases_sf"/>
</dbReference>
<dbReference type="RefSeq" id="WP_169141193.1">
    <property type="nucleotide sequence ID" value="NZ_WTVS01000026.1"/>
</dbReference>
<evidence type="ECO:0000313" key="2">
    <source>
        <dbReference type="EMBL" id="NMF98442.1"/>
    </source>
</evidence>
<dbReference type="GO" id="GO:0008168">
    <property type="term" value="F:methyltransferase activity"/>
    <property type="evidence" value="ECO:0007669"/>
    <property type="project" value="UniProtKB-KW"/>
</dbReference>
<feature type="domain" description="Methyltransferase type 11" evidence="1">
    <location>
        <begin position="68"/>
        <end position="116"/>
    </location>
</feature>
<comment type="caution">
    <text evidence="2">The sequence shown here is derived from an EMBL/GenBank/DDBJ whole genome shotgun (WGS) entry which is preliminary data.</text>
</comment>
<evidence type="ECO:0000313" key="3">
    <source>
        <dbReference type="Proteomes" id="UP000634522"/>
    </source>
</evidence>
<gene>
    <name evidence="2" type="ORF">GPA27_13710</name>
</gene>
<accession>A0ABX1NGL1</accession>
<dbReference type="Proteomes" id="UP000634522">
    <property type="component" value="Unassembled WGS sequence"/>
</dbReference>
<evidence type="ECO:0000259" key="1">
    <source>
        <dbReference type="Pfam" id="PF08241"/>
    </source>
</evidence>
<protein>
    <submittedName>
        <fullName evidence="2">Methyltransferase domain-containing protein</fullName>
    </submittedName>
</protein>
<keyword evidence="2" id="KW-0489">Methyltransferase</keyword>
<sequence>MSILSLSDWLETPQGSYLLRWEQAKFDLMVADIFGYNAVQIGLPEYDFLRGNRIPFRFHCARSGDIAVVAEGGALPFASASIDLVLLPHVLEFSRNPHQVLREVERVLVPEGSVIIAGFNPFSLWGLRRLAARRSGTYPWRGQYLSVRRTKDWLALLGFETQGGSFGCYAPAFSSAKWLERWGFMDKAGDRWWPICGGAYIIQGIKRVQGMRLITPNWRDARAAAKRLAPVAQRGRQVTGGVQKVE</sequence>
<dbReference type="Pfam" id="PF08241">
    <property type="entry name" value="Methyltransf_11"/>
    <property type="match status" value="1"/>
</dbReference>
<keyword evidence="2" id="KW-0808">Transferase</keyword>
<dbReference type="EMBL" id="WTVS01000026">
    <property type="protein sequence ID" value="NMF98442.1"/>
    <property type="molecule type" value="Genomic_DNA"/>
</dbReference>
<reference evidence="2 3" key="1">
    <citation type="submission" date="2019-12" db="EMBL/GenBank/DDBJ databases">
        <title>Comparative genomics gives insights into the taxonomy of the Azoarcus-Aromatoleum group and reveals separate origins of nif in the plant-associated Azoarcus and non-plant-associated Aromatoleum sub-groups.</title>
        <authorList>
            <person name="Lafos M."/>
            <person name="Maluk M."/>
            <person name="Batista M."/>
            <person name="Junghare M."/>
            <person name="Carmona M."/>
            <person name="Faoro H."/>
            <person name="Cruz L.M."/>
            <person name="Battistoni F."/>
            <person name="De Souza E."/>
            <person name="Pedrosa F."/>
            <person name="Chen W.-M."/>
            <person name="Poole P.S."/>
            <person name="Dixon R.A."/>
            <person name="James E.K."/>
        </authorList>
    </citation>
    <scope>NUCLEOTIDE SEQUENCE [LARGE SCALE GENOMIC DNA]</scope>
    <source>
        <strain evidence="2 3">T</strain>
    </source>
</reference>